<proteinExistence type="predicted"/>
<organism evidence="1 2">
    <name type="scientific">Pantoea phytobeneficialis</name>
    <dbReference type="NCBI Taxonomy" id="2052056"/>
    <lineage>
        <taxon>Bacteria</taxon>
        <taxon>Pseudomonadati</taxon>
        <taxon>Pseudomonadota</taxon>
        <taxon>Gammaproteobacteria</taxon>
        <taxon>Enterobacterales</taxon>
        <taxon>Erwiniaceae</taxon>
        <taxon>Pantoea</taxon>
    </lineage>
</organism>
<dbReference type="KEGG" id="ppho:CTZ24_25645"/>
<protein>
    <submittedName>
        <fullName evidence="1">Uncharacterized protein</fullName>
    </submittedName>
</protein>
<gene>
    <name evidence="1" type="ORF">CTZ24_25645</name>
</gene>
<dbReference type="Proteomes" id="UP000424872">
    <property type="component" value="Plasmid pMSR2D"/>
</dbReference>
<evidence type="ECO:0000313" key="1">
    <source>
        <dbReference type="EMBL" id="QGR09852.1"/>
    </source>
</evidence>
<geneLocation type="plasmid" evidence="2">
    <name>pmsr2d</name>
</geneLocation>
<accession>A0AAP9KSH7</accession>
<name>A0AAP9KSH7_9GAMM</name>
<reference evidence="2" key="1">
    <citation type="submission" date="2017-11" db="EMBL/GenBank/DDBJ databases">
        <title>Genome sequence of Pantoea sp. MSR2.</title>
        <authorList>
            <person name="Nascimento F.X."/>
        </authorList>
    </citation>
    <scope>NUCLEOTIDE SEQUENCE [LARGE SCALE GENOMIC DNA]</scope>
    <source>
        <strain evidence="2">MSR2</strain>
        <plasmid evidence="2">pmsr2d</plasmid>
    </source>
</reference>
<keyword evidence="1" id="KW-0614">Plasmid</keyword>
<dbReference type="AlphaFoldDB" id="A0AAP9KSH7"/>
<sequence>MLKSIPTYSRYSQGRSNNLILIRSYIDPIKAKTIPGSLQALVSLGYVKVWVISHMQKVSACMQKVSGHMQRVICQVHFDFRLYAGKVIGHMRWQI</sequence>
<dbReference type="EMBL" id="CP024640">
    <property type="protein sequence ID" value="QGR09852.1"/>
    <property type="molecule type" value="Genomic_DNA"/>
</dbReference>
<evidence type="ECO:0000313" key="2">
    <source>
        <dbReference type="Proteomes" id="UP000424872"/>
    </source>
</evidence>